<name>A0A2R7Y9M2_9ARCH</name>
<dbReference type="Pfam" id="PF13419">
    <property type="entry name" value="HAD_2"/>
    <property type="match status" value="1"/>
</dbReference>
<reference evidence="2 3" key="1">
    <citation type="submission" date="2017-04" db="EMBL/GenBank/DDBJ databases">
        <title>Draft Aigarchaeota genome from a New Zealand hot spring.</title>
        <authorList>
            <person name="Reysenbach A.-L."/>
            <person name="Donaho J.A."/>
            <person name="Gerhart J."/>
            <person name="Kelley J.F."/>
            <person name="Kouba K."/>
            <person name="Podar M."/>
            <person name="Stott M."/>
        </authorList>
    </citation>
    <scope>NUCLEOTIDE SEQUENCE [LARGE SCALE GENOMIC DNA]</scope>
    <source>
        <strain evidence="2">NZ13_MG1</strain>
    </source>
</reference>
<gene>
    <name evidence="2" type="ORF">B9J98_01525</name>
</gene>
<dbReference type="EMBL" id="NDWU01000003">
    <property type="protein sequence ID" value="PUA34087.1"/>
    <property type="molecule type" value="Genomic_DNA"/>
</dbReference>
<dbReference type="InterPro" id="IPR006439">
    <property type="entry name" value="HAD-SF_hydro_IA"/>
</dbReference>
<accession>A0A2R7Y9M2</accession>
<dbReference type="SUPFAM" id="SSF56784">
    <property type="entry name" value="HAD-like"/>
    <property type="match status" value="1"/>
</dbReference>
<comment type="similarity">
    <text evidence="1">Belongs to the HAD-like hydrolase superfamily.</text>
</comment>
<dbReference type="AlphaFoldDB" id="A0A2R7Y9M2"/>
<dbReference type="PRINTS" id="PR00413">
    <property type="entry name" value="HADHALOGNASE"/>
</dbReference>
<sequence length="213" mass="24000">MPRQKLIIFDIDGTLYRSDEYEKELHRKIVELLAERLGCSSEEAKAKLRMLRREVASISWCLIKLGINLREFYAELAKRVNPSDYITEAKEVRDLLRKLKESGFKLAAHTNSGKALALKVLGALGIEPSTFDIIVTSDEAEPKPSRDGYLKILRLARMTAGEAVYVGDRYEVDLKTAKELGIKTIMVGKGGTSRDVDFQVENILEVEGLILRD</sequence>
<dbReference type="NCBIfam" id="TIGR01549">
    <property type="entry name" value="HAD-SF-IA-v1"/>
    <property type="match status" value="1"/>
</dbReference>
<protein>
    <recommendedName>
        <fullName evidence="4">HAD family hydrolase</fullName>
    </recommendedName>
</protein>
<dbReference type="GO" id="GO:0008967">
    <property type="term" value="F:phosphoglycolate phosphatase activity"/>
    <property type="evidence" value="ECO:0007669"/>
    <property type="project" value="TreeGrafter"/>
</dbReference>
<dbReference type="InterPro" id="IPR050155">
    <property type="entry name" value="HAD-like_hydrolase_sf"/>
</dbReference>
<evidence type="ECO:0008006" key="4">
    <source>
        <dbReference type="Google" id="ProtNLM"/>
    </source>
</evidence>
<dbReference type="GO" id="GO:0006281">
    <property type="term" value="P:DNA repair"/>
    <property type="evidence" value="ECO:0007669"/>
    <property type="project" value="TreeGrafter"/>
</dbReference>
<proteinExistence type="inferred from homology"/>
<dbReference type="PANTHER" id="PTHR43434">
    <property type="entry name" value="PHOSPHOGLYCOLATE PHOSPHATASE"/>
    <property type="match status" value="1"/>
</dbReference>
<dbReference type="SFLD" id="SFLDG01129">
    <property type="entry name" value="C1.5:_HAD__Beta-PGM__Phosphata"/>
    <property type="match status" value="1"/>
</dbReference>
<evidence type="ECO:0000256" key="1">
    <source>
        <dbReference type="ARBA" id="ARBA00007958"/>
    </source>
</evidence>
<dbReference type="InterPro" id="IPR023214">
    <property type="entry name" value="HAD_sf"/>
</dbReference>
<organism evidence="2 3">
    <name type="scientific">Candidatus Terraquivivens tikiterensis</name>
    <dbReference type="NCBI Taxonomy" id="1980982"/>
    <lineage>
        <taxon>Archaea</taxon>
        <taxon>Nitrososphaerota</taxon>
        <taxon>Candidatus Wolframiiraptoraceae</taxon>
        <taxon>Candidatus Terraquivivens</taxon>
    </lineage>
</organism>
<dbReference type="Gene3D" id="1.10.150.520">
    <property type="match status" value="1"/>
</dbReference>
<dbReference type="Gene3D" id="3.40.50.1000">
    <property type="entry name" value="HAD superfamily/HAD-like"/>
    <property type="match status" value="1"/>
</dbReference>
<dbReference type="SFLD" id="SFLDS00003">
    <property type="entry name" value="Haloacid_Dehalogenase"/>
    <property type="match status" value="1"/>
</dbReference>
<dbReference type="Proteomes" id="UP000244066">
    <property type="component" value="Unassembled WGS sequence"/>
</dbReference>
<dbReference type="InterPro" id="IPR036412">
    <property type="entry name" value="HAD-like_sf"/>
</dbReference>
<comment type="caution">
    <text evidence="2">The sequence shown here is derived from an EMBL/GenBank/DDBJ whole genome shotgun (WGS) entry which is preliminary data.</text>
</comment>
<dbReference type="PANTHER" id="PTHR43434:SF1">
    <property type="entry name" value="PHOSPHOGLYCOLATE PHOSPHATASE"/>
    <property type="match status" value="1"/>
</dbReference>
<evidence type="ECO:0000313" key="3">
    <source>
        <dbReference type="Proteomes" id="UP000244066"/>
    </source>
</evidence>
<evidence type="ECO:0000313" key="2">
    <source>
        <dbReference type="EMBL" id="PUA34087.1"/>
    </source>
</evidence>
<dbReference type="InterPro" id="IPR041492">
    <property type="entry name" value="HAD_2"/>
</dbReference>